<reference evidence="2" key="1">
    <citation type="journal article" date="2020" name="Nat. Commun.">
        <title>Large-scale genome sequencing of mycorrhizal fungi provides insights into the early evolution of symbiotic traits.</title>
        <authorList>
            <person name="Miyauchi S."/>
            <person name="Kiss E."/>
            <person name="Kuo A."/>
            <person name="Drula E."/>
            <person name="Kohler A."/>
            <person name="Sanchez-Garcia M."/>
            <person name="Morin E."/>
            <person name="Andreopoulos B."/>
            <person name="Barry K.W."/>
            <person name="Bonito G."/>
            <person name="Buee M."/>
            <person name="Carver A."/>
            <person name="Chen C."/>
            <person name="Cichocki N."/>
            <person name="Clum A."/>
            <person name="Culley D."/>
            <person name="Crous P.W."/>
            <person name="Fauchery L."/>
            <person name="Girlanda M."/>
            <person name="Hayes R.D."/>
            <person name="Keri Z."/>
            <person name="LaButti K."/>
            <person name="Lipzen A."/>
            <person name="Lombard V."/>
            <person name="Magnuson J."/>
            <person name="Maillard F."/>
            <person name="Murat C."/>
            <person name="Nolan M."/>
            <person name="Ohm R.A."/>
            <person name="Pangilinan J."/>
            <person name="Pereira M.F."/>
            <person name="Perotto S."/>
            <person name="Peter M."/>
            <person name="Pfister S."/>
            <person name="Riley R."/>
            <person name="Sitrit Y."/>
            <person name="Stielow J.B."/>
            <person name="Szollosi G."/>
            <person name="Zifcakova L."/>
            <person name="Stursova M."/>
            <person name="Spatafora J.W."/>
            <person name="Tedersoo L."/>
            <person name="Vaario L.M."/>
            <person name="Yamada A."/>
            <person name="Yan M."/>
            <person name="Wang P."/>
            <person name="Xu J."/>
            <person name="Bruns T."/>
            <person name="Baldrian P."/>
            <person name="Vilgalys R."/>
            <person name="Dunand C."/>
            <person name="Henrissat B."/>
            <person name="Grigoriev I.V."/>
            <person name="Hibbett D."/>
            <person name="Nagy L.G."/>
            <person name="Martin F.M."/>
        </authorList>
    </citation>
    <scope>NUCLEOTIDE SEQUENCE</scope>
    <source>
        <strain evidence="2">UP504</strain>
    </source>
</reference>
<dbReference type="Gene3D" id="2.60.40.1820">
    <property type="match status" value="1"/>
</dbReference>
<evidence type="ECO:0000313" key="2">
    <source>
        <dbReference type="EMBL" id="KAF9520519.1"/>
    </source>
</evidence>
<feature type="transmembrane region" description="Helical" evidence="1">
    <location>
        <begin position="94"/>
        <end position="117"/>
    </location>
</feature>
<keyword evidence="1" id="KW-0812">Transmembrane</keyword>
<dbReference type="Proteomes" id="UP000886523">
    <property type="component" value="Unassembled WGS sequence"/>
</dbReference>
<comment type="caution">
    <text evidence="2">The sequence shown here is derived from an EMBL/GenBank/DDBJ whole genome shotgun (WGS) entry which is preliminary data.</text>
</comment>
<sequence>MATAQDHFAHNPAGYQGAYENNQWYGQGYTGYRDDAFAPPEPKAGDATAENAPYSPPLAPFPVEKSSSALKNWRHDEHGNVWTKGSRGRCFGRWFFFVLLTLILLFFSVVPTLGLWIRPPNVIFEGVVFPSNGSVSIQSGGFTINLSLNVSVNNPNYFSLTFQRITAVATYPIGNSSSLGGGTLSNVKFASHSNTSIAFPFVLNYQTSSDPSLVIANDIARKCGVIGGTTSDITVNYALTLKIAILATINPTYHSSASFPCPLTASQIQGLLGGVSTTTG</sequence>
<protein>
    <recommendedName>
        <fullName evidence="4">Late embryogenesis abundant protein LEA-2 subgroup domain-containing protein</fullName>
    </recommendedName>
</protein>
<keyword evidence="1" id="KW-1133">Transmembrane helix</keyword>
<keyword evidence="3" id="KW-1185">Reference proteome</keyword>
<dbReference type="OrthoDB" id="20273at2759"/>
<keyword evidence="1" id="KW-0472">Membrane</keyword>
<evidence type="ECO:0008006" key="4">
    <source>
        <dbReference type="Google" id="ProtNLM"/>
    </source>
</evidence>
<dbReference type="EMBL" id="MU128911">
    <property type="protein sequence ID" value="KAF9520519.1"/>
    <property type="molecule type" value="Genomic_DNA"/>
</dbReference>
<accession>A0A9P6BA07</accession>
<evidence type="ECO:0000313" key="3">
    <source>
        <dbReference type="Proteomes" id="UP000886523"/>
    </source>
</evidence>
<evidence type="ECO:0000256" key="1">
    <source>
        <dbReference type="SAM" id="Phobius"/>
    </source>
</evidence>
<proteinExistence type="predicted"/>
<organism evidence="2 3">
    <name type="scientific">Hydnum rufescens UP504</name>
    <dbReference type="NCBI Taxonomy" id="1448309"/>
    <lineage>
        <taxon>Eukaryota</taxon>
        <taxon>Fungi</taxon>
        <taxon>Dikarya</taxon>
        <taxon>Basidiomycota</taxon>
        <taxon>Agaricomycotina</taxon>
        <taxon>Agaricomycetes</taxon>
        <taxon>Cantharellales</taxon>
        <taxon>Hydnaceae</taxon>
        <taxon>Hydnum</taxon>
    </lineage>
</organism>
<dbReference type="AlphaFoldDB" id="A0A9P6BA07"/>
<gene>
    <name evidence="2" type="ORF">BS47DRAFT_1323547</name>
</gene>
<name>A0A9P6BA07_9AGAM</name>